<dbReference type="AlphaFoldDB" id="A0A2N0WJX2"/>
<dbReference type="PRINTS" id="PR00813">
    <property type="entry name" value="BCTERIALGSPG"/>
</dbReference>
<dbReference type="InterPro" id="IPR000983">
    <property type="entry name" value="Bac_GSPG_pilin"/>
</dbReference>
<dbReference type="GO" id="GO:0043683">
    <property type="term" value="P:type IV pilus assembly"/>
    <property type="evidence" value="ECO:0007669"/>
    <property type="project" value="InterPro"/>
</dbReference>
<evidence type="ECO:0000256" key="2">
    <source>
        <dbReference type="SAM" id="Phobius"/>
    </source>
</evidence>
<dbReference type="PROSITE" id="PS00409">
    <property type="entry name" value="PROKAR_NTER_METHYL"/>
    <property type="match status" value="1"/>
</dbReference>
<dbReference type="RefSeq" id="WP_101235392.1">
    <property type="nucleotide sequence ID" value="NZ_PISJ01000002.1"/>
</dbReference>
<dbReference type="PANTHER" id="PTHR30093:SF47">
    <property type="entry name" value="TYPE IV PILUS NON-CORE MINOR PILIN PILE"/>
    <property type="match status" value="1"/>
</dbReference>
<dbReference type="GO" id="GO:0015627">
    <property type="term" value="C:type II protein secretion system complex"/>
    <property type="evidence" value="ECO:0007669"/>
    <property type="project" value="InterPro"/>
</dbReference>
<reference evidence="3 4" key="1">
    <citation type="submission" date="2017-12" db="EMBL/GenBank/DDBJ databases">
        <title>Draft Genome sequences of multiple microbial strains isolated from spacecraft associated surfaces.</title>
        <authorList>
            <person name="Seuylemezian A."/>
            <person name="Vaishampayan P."/>
            <person name="Venkateswaran K."/>
        </authorList>
    </citation>
    <scope>NUCLEOTIDE SEQUENCE [LARGE SCALE GENOMIC DNA]</scope>
    <source>
        <strain evidence="3 4">2P01AA</strain>
    </source>
</reference>
<evidence type="ECO:0000256" key="1">
    <source>
        <dbReference type="ARBA" id="ARBA00022481"/>
    </source>
</evidence>
<dbReference type="InterPro" id="IPR031982">
    <property type="entry name" value="PilE-like"/>
</dbReference>
<protein>
    <submittedName>
        <fullName evidence="3">Competence protein ComE</fullName>
    </submittedName>
</protein>
<accession>A0A2N0WJX2</accession>
<dbReference type="GO" id="GO:0015628">
    <property type="term" value="P:protein secretion by the type II secretion system"/>
    <property type="evidence" value="ECO:0007669"/>
    <property type="project" value="InterPro"/>
</dbReference>
<organism evidence="3 4">
    <name type="scientific">Acinetobacter proteolyticus</name>
    <dbReference type="NCBI Taxonomy" id="1776741"/>
    <lineage>
        <taxon>Bacteria</taxon>
        <taxon>Pseudomonadati</taxon>
        <taxon>Pseudomonadota</taxon>
        <taxon>Gammaproteobacteria</taxon>
        <taxon>Moraxellales</taxon>
        <taxon>Moraxellaceae</taxon>
        <taxon>Acinetobacter</taxon>
    </lineage>
</organism>
<dbReference type="Pfam" id="PF07963">
    <property type="entry name" value="N_methyl"/>
    <property type="match status" value="1"/>
</dbReference>
<gene>
    <name evidence="3" type="ORF">CW311_01210</name>
</gene>
<proteinExistence type="predicted"/>
<dbReference type="Pfam" id="PF16732">
    <property type="entry name" value="ComP_DUS"/>
    <property type="match status" value="1"/>
</dbReference>
<keyword evidence="2" id="KW-0812">Transmembrane</keyword>
<evidence type="ECO:0000313" key="3">
    <source>
        <dbReference type="EMBL" id="PKF36742.1"/>
    </source>
</evidence>
<feature type="transmembrane region" description="Helical" evidence="2">
    <location>
        <begin position="46"/>
        <end position="67"/>
    </location>
</feature>
<dbReference type="InterPro" id="IPR012902">
    <property type="entry name" value="N_methyl_site"/>
</dbReference>
<keyword evidence="2" id="KW-0472">Membrane</keyword>
<dbReference type="NCBIfam" id="TIGR02532">
    <property type="entry name" value="IV_pilin_GFxxxE"/>
    <property type="match status" value="1"/>
</dbReference>
<keyword evidence="2" id="KW-1133">Transmembrane helix</keyword>
<dbReference type="EMBL" id="PISJ01000002">
    <property type="protein sequence ID" value="PKF36742.1"/>
    <property type="molecule type" value="Genomic_DNA"/>
</dbReference>
<name>A0A2N0WJX2_9GAMM</name>
<keyword evidence="1" id="KW-0488">Methylation</keyword>
<sequence>MNVMNKKRLGPCIDSDEGEALHACLLRWSRGPTEQENHRHNSGFTLIELMITVAIVAIIAAIAVPSYDTYIRRADLSTAQQEMLKVAELLEKHRARNFSYDGFALKGTASNQGAYYTIPSATNSSLLLPLNSSIGNQKFTLTLTVNAQTWSLKAVSQSPRNYSLLMTSAGFKCKTKTAANITASSCGNAAEDW</sequence>
<evidence type="ECO:0000313" key="4">
    <source>
        <dbReference type="Proteomes" id="UP000233553"/>
    </source>
</evidence>
<dbReference type="SUPFAM" id="SSF54523">
    <property type="entry name" value="Pili subunits"/>
    <property type="match status" value="1"/>
</dbReference>
<dbReference type="InterPro" id="IPR045584">
    <property type="entry name" value="Pilin-like"/>
</dbReference>
<dbReference type="Gene3D" id="3.30.700.10">
    <property type="entry name" value="Glycoprotein, Type 4 Pilin"/>
    <property type="match status" value="1"/>
</dbReference>
<dbReference type="Proteomes" id="UP000233553">
    <property type="component" value="Unassembled WGS sequence"/>
</dbReference>
<comment type="caution">
    <text evidence="3">The sequence shown here is derived from an EMBL/GenBank/DDBJ whole genome shotgun (WGS) entry which is preliminary data.</text>
</comment>
<dbReference type="PANTHER" id="PTHR30093">
    <property type="entry name" value="GENERAL SECRETION PATHWAY PROTEIN G"/>
    <property type="match status" value="1"/>
</dbReference>